<organism evidence="1 2">
    <name type="scientific">Panagrolaimus sp. ES5</name>
    <dbReference type="NCBI Taxonomy" id="591445"/>
    <lineage>
        <taxon>Eukaryota</taxon>
        <taxon>Metazoa</taxon>
        <taxon>Ecdysozoa</taxon>
        <taxon>Nematoda</taxon>
        <taxon>Chromadorea</taxon>
        <taxon>Rhabditida</taxon>
        <taxon>Tylenchina</taxon>
        <taxon>Panagrolaimomorpha</taxon>
        <taxon>Panagrolaimoidea</taxon>
        <taxon>Panagrolaimidae</taxon>
        <taxon>Panagrolaimus</taxon>
    </lineage>
</organism>
<dbReference type="Proteomes" id="UP000887579">
    <property type="component" value="Unplaced"/>
</dbReference>
<reference evidence="2" key="1">
    <citation type="submission" date="2022-11" db="UniProtKB">
        <authorList>
            <consortium name="WormBaseParasite"/>
        </authorList>
    </citation>
    <scope>IDENTIFICATION</scope>
</reference>
<evidence type="ECO:0000313" key="1">
    <source>
        <dbReference type="Proteomes" id="UP000887579"/>
    </source>
</evidence>
<proteinExistence type="predicted"/>
<dbReference type="WBParaSite" id="ES5_v2.g6787.t1">
    <property type="protein sequence ID" value="ES5_v2.g6787.t1"/>
    <property type="gene ID" value="ES5_v2.g6787"/>
</dbReference>
<protein>
    <submittedName>
        <fullName evidence="2">YitH acetyltransferase (GNAT) domain-containing protein</fullName>
    </submittedName>
</protein>
<sequence length="357" mass="40504">MLATTEIRNLLQNTKIERVLGGNLLPANNNSSFLSLEDVYTVTVVEDNPKGSIPIAFGLFNRCSPNQVYCAVITLKKGYETNFVAIERVKNEMGVDAEDVRRHACYRISRVEEKEEDTGSLPQYYSAFAVREVYPLHQCVVDALIDNTIGHKNMDMKRNITVDLYDTHSGRFAEVSDELWRDRDGFIVGDRLRYAEIEISRASLLNILQKNKKDETITYETLNSKTSAAFLEYDSEICVSDRSEYLEYLFSLTGIKGTVALDKSKRPAGYVLSLGNHILQCYGDSPEIANATLAKHVSQMIEPALSMFLRYDKNWASKELVAAASASRRVRRFHSRIIPTQVKWNKVFALNMGTHLY</sequence>
<name>A0AC34GQW3_9BILA</name>
<evidence type="ECO:0000313" key="2">
    <source>
        <dbReference type="WBParaSite" id="ES5_v2.g6787.t1"/>
    </source>
</evidence>
<accession>A0AC34GQW3</accession>